<dbReference type="AlphaFoldDB" id="Q10JF0"/>
<protein>
    <submittedName>
        <fullName evidence="2">Uncharacterized protein</fullName>
    </submittedName>
</protein>
<evidence type="ECO:0000256" key="1">
    <source>
        <dbReference type="SAM" id="MobiDB-lite"/>
    </source>
</evidence>
<accession>Q10JF0</accession>
<dbReference type="EMBL" id="AC135598">
    <property type="protein sequence ID" value="AAT85035.1"/>
    <property type="molecule type" value="Genomic_DNA"/>
</dbReference>
<reference evidence="3" key="1">
    <citation type="journal article" date="2005" name="Nature">
        <title>The map-based sequence of the rice genome.</title>
        <authorList>
            <consortium name="International rice genome sequencing project (IRGSP)"/>
            <person name="Matsumoto T."/>
            <person name="Wu J."/>
            <person name="Kanamori H."/>
            <person name="Katayose Y."/>
            <person name="Fujisawa M."/>
            <person name="Namiki N."/>
            <person name="Mizuno H."/>
            <person name="Yamamoto K."/>
            <person name="Antonio B.A."/>
            <person name="Baba T."/>
            <person name="Sakata K."/>
            <person name="Nagamura Y."/>
            <person name="Aoki H."/>
            <person name="Arikawa K."/>
            <person name="Arita K."/>
            <person name="Bito T."/>
            <person name="Chiden Y."/>
            <person name="Fujitsuka N."/>
            <person name="Fukunaka R."/>
            <person name="Hamada M."/>
            <person name="Harada C."/>
            <person name="Hayashi A."/>
            <person name="Hijishita S."/>
            <person name="Honda M."/>
            <person name="Hosokawa S."/>
            <person name="Ichikawa Y."/>
            <person name="Idonuma A."/>
            <person name="Iijima M."/>
            <person name="Ikeda M."/>
            <person name="Ikeno M."/>
            <person name="Ito K."/>
            <person name="Ito S."/>
            <person name="Ito T."/>
            <person name="Ito Y."/>
            <person name="Ito Y."/>
            <person name="Iwabuchi A."/>
            <person name="Kamiya K."/>
            <person name="Karasawa W."/>
            <person name="Kurita K."/>
            <person name="Katagiri S."/>
            <person name="Kikuta A."/>
            <person name="Kobayashi H."/>
            <person name="Kobayashi N."/>
            <person name="Machita K."/>
            <person name="Maehara T."/>
            <person name="Masukawa M."/>
            <person name="Mizubayashi T."/>
            <person name="Mukai Y."/>
            <person name="Nagasaki H."/>
            <person name="Nagata Y."/>
            <person name="Naito S."/>
            <person name="Nakashima M."/>
            <person name="Nakama Y."/>
            <person name="Nakamichi Y."/>
            <person name="Nakamura M."/>
            <person name="Meguro A."/>
            <person name="Negishi M."/>
            <person name="Ohta I."/>
            <person name="Ohta T."/>
            <person name="Okamoto M."/>
            <person name="Ono N."/>
            <person name="Saji S."/>
            <person name="Sakaguchi M."/>
            <person name="Sakai K."/>
            <person name="Shibata M."/>
            <person name="Shimokawa T."/>
            <person name="Song J."/>
            <person name="Takazaki Y."/>
            <person name="Terasawa K."/>
            <person name="Tsugane M."/>
            <person name="Tsuji K."/>
            <person name="Ueda S."/>
            <person name="Waki K."/>
            <person name="Yamagata H."/>
            <person name="Yamamoto M."/>
            <person name="Yamamoto S."/>
            <person name="Yamane H."/>
            <person name="Yoshiki S."/>
            <person name="Yoshihara R."/>
            <person name="Yukawa K."/>
            <person name="Zhong H."/>
            <person name="Yano M."/>
            <person name="Yuan Q."/>
            <person name="Ouyang S."/>
            <person name="Liu J."/>
            <person name="Jones K.M."/>
            <person name="Gansberger K."/>
            <person name="Moffat K."/>
            <person name="Hill J."/>
            <person name="Bera J."/>
            <person name="Fadrosh D."/>
            <person name="Jin S."/>
            <person name="Johri S."/>
            <person name="Kim M."/>
            <person name="Overton L."/>
            <person name="Reardon M."/>
            <person name="Tsitrin T."/>
            <person name="Vuong H."/>
            <person name="Weaver B."/>
            <person name="Ciecko A."/>
            <person name="Tallon L."/>
            <person name="Jackson J."/>
            <person name="Pai G."/>
            <person name="Aken S.V."/>
            <person name="Utterback T."/>
            <person name="Reidmuller S."/>
            <person name="Feldblyum T."/>
            <person name="Hsiao J."/>
            <person name="Zismann V."/>
            <person name="Iobst S."/>
            <person name="de Vazeille A.R."/>
            <person name="Buell C.R."/>
            <person name="Ying K."/>
            <person name="Li Y."/>
            <person name="Lu T."/>
            <person name="Huang Y."/>
            <person name="Zhao Q."/>
            <person name="Feng Q."/>
            <person name="Zhang L."/>
            <person name="Zhu J."/>
            <person name="Weng Q."/>
            <person name="Mu J."/>
            <person name="Lu Y."/>
            <person name="Fan D."/>
            <person name="Liu Y."/>
            <person name="Guan J."/>
            <person name="Zhang Y."/>
            <person name="Yu S."/>
            <person name="Liu X."/>
            <person name="Zhang Y."/>
            <person name="Hong G."/>
            <person name="Han B."/>
            <person name="Choisne N."/>
            <person name="Demange N."/>
            <person name="Orjeda G."/>
            <person name="Samain S."/>
            <person name="Cattolico L."/>
            <person name="Pelletier E."/>
            <person name="Couloux A."/>
            <person name="Segurens B."/>
            <person name="Wincker P."/>
            <person name="D'Hont A."/>
            <person name="Scarpelli C."/>
            <person name="Weissenbach J."/>
            <person name="Salanoubat M."/>
            <person name="Quetier F."/>
            <person name="Yu Y."/>
            <person name="Kim H.R."/>
            <person name="Rambo T."/>
            <person name="Currie J."/>
            <person name="Collura K."/>
            <person name="Luo M."/>
            <person name="Yang T."/>
            <person name="Ammiraju J.S.S."/>
            <person name="Engler F."/>
            <person name="Soderlund C."/>
            <person name="Wing R.A."/>
            <person name="Palmer L.E."/>
            <person name="de la Bastide M."/>
            <person name="Spiegel L."/>
            <person name="Nascimento L."/>
            <person name="Zutavern T."/>
            <person name="O'Shaughnessy A."/>
            <person name="Dike S."/>
            <person name="Dedhia N."/>
            <person name="Preston R."/>
            <person name="Balija V."/>
            <person name="McCombie W.R."/>
            <person name="Chow T."/>
            <person name="Chen H."/>
            <person name="Chung M."/>
            <person name="Chen C."/>
            <person name="Shaw J."/>
            <person name="Wu H."/>
            <person name="Hsiao K."/>
            <person name="Chao Y."/>
            <person name="Chu M."/>
            <person name="Cheng C."/>
            <person name="Hour A."/>
            <person name="Lee P."/>
            <person name="Lin S."/>
            <person name="Lin Y."/>
            <person name="Liou J."/>
            <person name="Liu S."/>
            <person name="Hsing Y."/>
            <person name="Raghuvanshi S."/>
            <person name="Mohanty A."/>
            <person name="Bharti A.K."/>
            <person name="Gaur A."/>
            <person name="Gupta V."/>
            <person name="Kumar D."/>
            <person name="Ravi V."/>
            <person name="Vij S."/>
            <person name="Kapur A."/>
            <person name="Khurana P."/>
            <person name="Khurana P."/>
            <person name="Khurana J.P."/>
            <person name="Tyagi A.K."/>
            <person name="Gaikwad K."/>
            <person name="Singh A."/>
            <person name="Dalal V."/>
            <person name="Srivastava S."/>
            <person name="Dixit A."/>
            <person name="Pal A.K."/>
            <person name="Ghazi I.A."/>
            <person name="Yadav M."/>
            <person name="Pandit A."/>
            <person name="Bhargava A."/>
            <person name="Sureshbabu K."/>
            <person name="Batra K."/>
            <person name="Sharma T.R."/>
            <person name="Mohapatra T."/>
            <person name="Singh N.K."/>
            <person name="Messing J."/>
            <person name="Nelson A.B."/>
            <person name="Fuks G."/>
            <person name="Kavchok S."/>
            <person name="Keizer G."/>
            <person name="Linton E."/>
            <person name="Llaca V."/>
            <person name="Song R."/>
            <person name="Tanyolac B."/>
            <person name="Young S."/>
            <person name="Ho-Il K."/>
            <person name="Hahn J.H."/>
            <person name="Sangsakoo G."/>
            <person name="Vanavichit A."/>
            <person name="de Mattos Luiz.A.T."/>
            <person name="Zimmer P.D."/>
            <person name="Malone G."/>
            <person name="Dellagostin O."/>
            <person name="de Oliveira A.C."/>
            <person name="Bevan M."/>
            <person name="Bancroft I."/>
            <person name="Minx P."/>
            <person name="Cordum H."/>
            <person name="Wilson R."/>
            <person name="Cheng Z."/>
            <person name="Jin W."/>
            <person name="Jiang J."/>
            <person name="Leong S.A."/>
            <person name="Iwama H."/>
            <person name="Gojobori T."/>
            <person name="Itoh T."/>
            <person name="Niimura Y."/>
            <person name="Fujii Y."/>
            <person name="Habara T."/>
            <person name="Sakai H."/>
            <person name="Sato Y."/>
            <person name="Wilson G."/>
            <person name="Kumar K."/>
            <person name="McCouch S."/>
            <person name="Juretic N."/>
            <person name="Hoen D."/>
            <person name="Wright S."/>
            <person name="Bruskiewich R."/>
            <person name="Bureau T."/>
            <person name="Miyao A."/>
            <person name="Hirochika H."/>
            <person name="Nishikawa T."/>
            <person name="Kadowaki K."/>
            <person name="Sugiura M."/>
            <person name="Burr B."/>
            <person name="Sasaki T."/>
        </authorList>
    </citation>
    <scope>NUCLEOTIDE SEQUENCE [LARGE SCALE GENOMIC DNA]</scope>
    <source>
        <strain evidence="3">cv. Nipponbare</strain>
    </source>
</reference>
<feature type="compositionally biased region" description="Polar residues" evidence="1">
    <location>
        <begin position="26"/>
        <end position="36"/>
    </location>
</feature>
<name>Q10JF0_ORYSJ</name>
<sequence>MAGAAVAAIISRTAAKLQNWPKSAPAESTQKPSTGASEARVGEGEVAKLAGELENTGSADDGHADAAAAAVDLAMAVLGGRLADSEGGAIGFGGGGDELLVQSGAAMDMTRHNACLAVTPRNSRTRISKLNRGDSTPQAILDGSDETNFNRTAPTRKIFSSGVGGKESKTKYYPLYSASHTGRGGMMQDITKGG</sequence>
<proteinExistence type="predicted"/>
<feature type="region of interest" description="Disordered" evidence="1">
    <location>
        <begin position="19"/>
        <end position="42"/>
    </location>
</feature>
<organism evidence="2 3">
    <name type="scientific">Oryza sativa subsp. japonica</name>
    <name type="common">Rice</name>
    <dbReference type="NCBI Taxonomy" id="39947"/>
    <lineage>
        <taxon>Eukaryota</taxon>
        <taxon>Viridiplantae</taxon>
        <taxon>Streptophyta</taxon>
        <taxon>Embryophyta</taxon>
        <taxon>Tracheophyta</taxon>
        <taxon>Spermatophyta</taxon>
        <taxon>Magnoliopsida</taxon>
        <taxon>Liliopsida</taxon>
        <taxon>Poales</taxon>
        <taxon>Poaceae</taxon>
        <taxon>BOP clade</taxon>
        <taxon>Oryzoideae</taxon>
        <taxon>Oryzeae</taxon>
        <taxon>Oryzinae</taxon>
        <taxon>Oryza</taxon>
        <taxon>Oryza sativa</taxon>
    </lineage>
</organism>
<gene>
    <name evidence="2" type="primary">OSJNBb0021K20.27</name>
</gene>
<evidence type="ECO:0000313" key="3">
    <source>
        <dbReference type="Proteomes" id="UP000000763"/>
    </source>
</evidence>
<evidence type="ECO:0000313" key="2">
    <source>
        <dbReference type="EMBL" id="AAT85035.1"/>
    </source>
</evidence>
<dbReference type="Proteomes" id="UP000000763">
    <property type="component" value="Chromosome 3"/>
</dbReference>
<reference evidence="3" key="2">
    <citation type="journal article" date="2008" name="Nucleic Acids Res.">
        <title>The rice annotation project database (RAP-DB): 2008 update.</title>
        <authorList>
            <consortium name="The rice annotation project (RAP)"/>
        </authorList>
    </citation>
    <scope>GENOME REANNOTATION</scope>
    <source>
        <strain evidence="3">cv. Nipponbare</strain>
    </source>
</reference>